<evidence type="ECO:0000259" key="3">
    <source>
        <dbReference type="PROSITE" id="PS51205"/>
    </source>
</evidence>
<dbReference type="SMART" id="SM00167">
    <property type="entry name" value="VPS9"/>
    <property type="match status" value="1"/>
</dbReference>
<feature type="compositionally biased region" description="Pro residues" evidence="1">
    <location>
        <begin position="550"/>
        <end position="568"/>
    </location>
</feature>
<dbReference type="PROSITE" id="PS51140">
    <property type="entry name" value="CUE"/>
    <property type="match status" value="1"/>
</dbReference>
<dbReference type="InterPro" id="IPR003123">
    <property type="entry name" value="VPS9"/>
</dbReference>
<dbReference type="Gene3D" id="1.10.8.10">
    <property type="entry name" value="DNA helicase RuvA subunit, C-terminal domain"/>
    <property type="match status" value="1"/>
</dbReference>
<dbReference type="GO" id="GO:0005829">
    <property type="term" value="C:cytosol"/>
    <property type="evidence" value="ECO:0007669"/>
    <property type="project" value="TreeGrafter"/>
</dbReference>
<proteinExistence type="predicted"/>
<dbReference type="AlphaFoldDB" id="A0A165FJT9"/>
<dbReference type="PANTHER" id="PTHR23101">
    <property type="entry name" value="RAB GDP/GTP EXCHANGE FACTOR"/>
    <property type="match status" value="1"/>
</dbReference>
<dbReference type="STRING" id="1353952.A0A165FJT9"/>
<dbReference type="Gene3D" id="1.10.246.120">
    <property type="match status" value="1"/>
</dbReference>
<dbReference type="Pfam" id="PF02204">
    <property type="entry name" value="VPS9"/>
    <property type="match status" value="1"/>
</dbReference>
<accession>A0A165FJT9</accession>
<feature type="region of interest" description="Disordered" evidence="1">
    <location>
        <begin position="1"/>
        <end position="190"/>
    </location>
</feature>
<name>A0A165FJT9_9BASI</name>
<feature type="domain" description="VPS9" evidence="3">
    <location>
        <begin position="293"/>
        <end position="431"/>
    </location>
</feature>
<evidence type="ECO:0008006" key="6">
    <source>
        <dbReference type="Google" id="ProtNLM"/>
    </source>
</evidence>
<dbReference type="InterPro" id="IPR045046">
    <property type="entry name" value="Vps9-like"/>
</dbReference>
<feature type="compositionally biased region" description="Polar residues" evidence="1">
    <location>
        <begin position="574"/>
        <end position="588"/>
    </location>
</feature>
<sequence>MSTQEGESLKTHTVDVPDTEGENPWTGTNAPPSGPAPVHAVDAPPVPDDEAAEIASPVPTHPVDQSLLNEFDPLAEKATHEWEQEEGHLPAQADASGTRSGIASTLEPDNSEDPIPSRSEVDTPLPVVVPDFPTTASSPPGVPSPTTLASLAQPLRRASQHDFDPPEASSSSQFNGNNQETAGPRIPPPFDFQKFLDQMKSKSAEPVVKYFRSFLHNFQKRTFTVTDQVKLIHDFLAFIAERMRECDVWKNLPPDDFDNATEAMEKLVMNRLYHLTFTPAIDRTIYPITTDDLERDHVLSQRIKLFEWVTEDHLDIPTGEGSKGFIMFAEQELLKINHYKAPRDKLICILNCCKVIFGLIRHLNREEGADAFIPILIYVVLQANPDHLLSNVEYISRFRSAAKLQSEAGYYLSSLMGAVSFIETMDHTSLSNISQEDFERNVEEAVARLSPSSSPGPTTPRRARPPVPEMTTEQVTSPTAGEESARQLILPNTFAEDTKRFFQRTGDLAQQTISKPLNAIGRIFTEALEEPPGVVGRAIDAASSWVQPATPTPPPKDQDVGPPPPTPYKPRIRQSPSRPGSAASTPMGTPSRGGGTLQPFSASPFGTSPANTPRQSTPDPEADDAFDFAAISAEIDRAHDAAQQAGRDTLLQIFPGLDGEVADMVLEANNGDLGRSIDKLLEMGIGS</sequence>
<feature type="compositionally biased region" description="Basic and acidic residues" evidence="1">
    <location>
        <begin position="74"/>
        <end position="88"/>
    </location>
</feature>
<feature type="compositionally biased region" description="Low complexity" evidence="1">
    <location>
        <begin position="448"/>
        <end position="460"/>
    </location>
</feature>
<dbReference type="SUPFAM" id="SSF109993">
    <property type="entry name" value="VPS9 domain"/>
    <property type="match status" value="1"/>
</dbReference>
<evidence type="ECO:0000313" key="5">
    <source>
        <dbReference type="Proteomes" id="UP000076842"/>
    </source>
</evidence>
<feature type="region of interest" description="Disordered" evidence="1">
    <location>
        <begin position="545"/>
        <end position="623"/>
    </location>
</feature>
<dbReference type="InterPro" id="IPR009060">
    <property type="entry name" value="UBA-like_sf"/>
</dbReference>
<evidence type="ECO:0000256" key="1">
    <source>
        <dbReference type="SAM" id="MobiDB-lite"/>
    </source>
</evidence>
<dbReference type="GO" id="GO:0005085">
    <property type="term" value="F:guanyl-nucleotide exchange factor activity"/>
    <property type="evidence" value="ECO:0007669"/>
    <property type="project" value="InterPro"/>
</dbReference>
<dbReference type="FunCoup" id="A0A165FJT9">
    <property type="interactions" value="58"/>
</dbReference>
<feature type="compositionally biased region" description="Polar residues" evidence="1">
    <location>
        <begin position="134"/>
        <end position="150"/>
    </location>
</feature>
<organism evidence="4 5">
    <name type="scientific">Calocera cornea HHB12733</name>
    <dbReference type="NCBI Taxonomy" id="1353952"/>
    <lineage>
        <taxon>Eukaryota</taxon>
        <taxon>Fungi</taxon>
        <taxon>Dikarya</taxon>
        <taxon>Basidiomycota</taxon>
        <taxon>Agaricomycotina</taxon>
        <taxon>Dacrymycetes</taxon>
        <taxon>Dacrymycetales</taxon>
        <taxon>Dacrymycetaceae</taxon>
        <taxon>Calocera</taxon>
    </lineage>
</organism>
<dbReference type="GO" id="GO:0030139">
    <property type="term" value="C:endocytic vesicle"/>
    <property type="evidence" value="ECO:0007669"/>
    <property type="project" value="TreeGrafter"/>
</dbReference>
<dbReference type="SUPFAM" id="SSF46934">
    <property type="entry name" value="UBA-like"/>
    <property type="match status" value="1"/>
</dbReference>
<dbReference type="CDD" id="cd14279">
    <property type="entry name" value="CUE"/>
    <property type="match status" value="1"/>
</dbReference>
<dbReference type="Pfam" id="PF18151">
    <property type="entry name" value="DUF5601"/>
    <property type="match status" value="1"/>
</dbReference>
<dbReference type="GO" id="GO:0043130">
    <property type="term" value="F:ubiquitin binding"/>
    <property type="evidence" value="ECO:0007669"/>
    <property type="project" value="InterPro"/>
</dbReference>
<dbReference type="OrthoDB" id="300289at2759"/>
<dbReference type="PANTHER" id="PTHR23101:SF25">
    <property type="entry name" value="GTPASE-ACTIVATING PROTEIN AND VPS9 DOMAIN-CONTAINING PROTEIN 1"/>
    <property type="match status" value="1"/>
</dbReference>
<dbReference type="Proteomes" id="UP000076842">
    <property type="component" value="Unassembled WGS sequence"/>
</dbReference>
<dbReference type="GO" id="GO:0016192">
    <property type="term" value="P:vesicle-mediated transport"/>
    <property type="evidence" value="ECO:0007669"/>
    <property type="project" value="InterPro"/>
</dbReference>
<feature type="region of interest" description="Disordered" evidence="1">
    <location>
        <begin position="445"/>
        <end position="487"/>
    </location>
</feature>
<feature type="compositionally biased region" description="Polar residues" evidence="1">
    <location>
        <begin position="168"/>
        <end position="181"/>
    </location>
</feature>
<dbReference type="Pfam" id="PF02845">
    <property type="entry name" value="CUE"/>
    <property type="match status" value="1"/>
</dbReference>
<feature type="domain" description="CUE" evidence="2">
    <location>
        <begin position="642"/>
        <end position="685"/>
    </location>
</feature>
<evidence type="ECO:0000313" key="4">
    <source>
        <dbReference type="EMBL" id="KZT56858.1"/>
    </source>
</evidence>
<dbReference type="InParanoid" id="A0A165FJT9"/>
<dbReference type="InterPro" id="IPR003892">
    <property type="entry name" value="CUE"/>
</dbReference>
<dbReference type="PROSITE" id="PS51205">
    <property type="entry name" value="VPS9"/>
    <property type="match status" value="1"/>
</dbReference>
<protein>
    <recommendedName>
        <fullName evidence="6">VPS9 domain-containing protein</fullName>
    </recommendedName>
</protein>
<dbReference type="GO" id="GO:0031267">
    <property type="term" value="F:small GTPase binding"/>
    <property type="evidence" value="ECO:0007669"/>
    <property type="project" value="TreeGrafter"/>
</dbReference>
<evidence type="ECO:0000259" key="2">
    <source>
        <dbReference type="PROSITE" id="PS51140"/>
    </source>
</evidence>
<dbReference type="Gene3D" id="1.20.1050.80">
    <property type="entry name" value="VPS9 domain"/>
    <property type="match status" value="1"/>
</dbReference>
<dbReference type="EMBL" id="KV423971">
    <property type="protein sequence ID" value="KZT56858.1"/>
    <property type="molecule type" value="Genomic_DNA"/>
</dbReference>
<reference evidence="4 5" key="1">
    <citation type="journal article" date="2016" name="Mol. Biol. Evol.">
        <title>Comparative Genomics of Early-Diverging Mushroom-Forming Fungi Provides Insights into the Origins of Lignocellulose Decay Capabilities.</title>
        <authorList>
            <person name="Nagy L.G."/>
            <person name="Riley R."/>
            <person name="Tritt A."/>
            <person name="Adam C."/>
            <person name="Daum C."/>
            <person name="Floudas D."/>
            <person name="Sun H."/>
            <person name="Yadav J.S."/>
            <person name="Pangilinan J."/>
            <person name="Larsson K.H."/>
            <person name="Matsuura K."/>
            <person name="Barry K."/>
            <person name="Labutti K."/>
            <person name="Kuo R."/>
            <person name="Ohm R.A."/>
            <person name="Bhattacharya S.S."/>
            <person name="Shirouzu T."/>
            <person name="Yoshinaga Y."/>
            <person name="Martin F.M."/>
            <person name="Grigoriev I.V."/>
            <person name="Hibbett D.S."/>
        </authorList>
    </citation>
    <scope>NUCLEOTIDE SEQUENCE [LARGE SCALE GENOMIC DNA]</scope>
    <source>
        <strain evidence="4 5">HHB12733</strain>
    </source>
</reference>
<dbReference type="InterPro" id="IPR041545">
    <property type="entry name" value="DUF5601"/>
</dbReference>
<feature type="compositionally biased region" description="Polar residues" evidence="1">
    <location>
        <begin position="598"/>
        <end position="617"/>
    </location>
</feature>
<gene>
    <name evidence="4" type="ORF">CALCODRAFT_435090</name>
</gene>
<keyword evidence="5" id="KW-1185">Reference proteome</keyword>
<dbReference type="InterPro" id="IPR037191">
    <property type="entry name" value="VPS9_dom_sf"/>
</dbReference>